<proteinExistence type="predicted"/>
<sequence length="253" mass="27666">MLHRLFYILPLLSTLTSAQRWGVREDSPPAETHENVQITHYSSAVTKIITTNPAQDLDFTNAQALTDGMLYQIALEAAAEKDDLAEAAGTIDSVPPALTVMQAGSEIYISSSIKFNAPGFITTFPSSPASLVLAQCCALGRSFGLDDRSSSNHRSEGNCGEPGAVHMWFKQHNTNDFARFPQNGRIVTVGWYNGEYSIWNPCGNNDDPTTGNARADWGCTRFIQEFGLTALPAGTQAQQVPDDWYIQTNQICL</sequence>
<feature type="chain" id="PRO_5025596917" description="Secreted protein" evidence="1">
    <location>
        <begin position="19"/>
        <end position="253"/>
    </location>
</feature>
<accession>A0A6A6WIH8</accession>
<organism evidence="2 3">
    <name type="scientific">Pseudovirgaria hyperparasitica</name>
    <dbReference type="NCBI Taxonomy" id="470096"/>
    <lineage>
        <taxon>Eukaryota</taxon>
        <taxon>Fungi</taxon>
        <taxon>Dikarya</taxon>
        <taxon>Ascomycota</taxon>
        <taxon>Pezizomycotina</taxon>
        <taxon>Dothideomycetes</taxon>
        <taxon>Dothideomycetes incertae sedis</taxon>
        <taxon>Acrospermales</taxon>
        <taxon>Acrospermaceae</taxon>
        <taxon>Pseudovirgaria</taxon>
    </lineage>
</organism>
<name>A0A6A6WIH8_9PEZI</name>
<keyword evidence="1" id="KW-0732">Signal</keyword>
<dbReference type="Proteomes" id="UP000799437">
    <property type="component" value="Unassembled WGS sequence"/>
</dbReference>
<keyword evidence="3" id="KW-1185">Reference proteome</keyword>
<dbReference type="OrthoDB" id="3780330at2759"/>
<reference evidence="2" key="1">
    <citation type="journal article" date="2020" name="Stud. Mycol.">
        <title>101 Dothideomycetes genomes: a test case for predicting lifestyles and emergence of pathogens.</title>
        <authorList>
            <person name="Haridas S."/>
            <person name="Albert R."/>
            <person name="Binder M."/>
            <person name="Bloem J."/>
            <person name="Labutti K."/>
            <person name="Salamov A."/>
            <person name="Andreopoulos B."/>
            <person name="Baker S."/>
            <person name="Barry K."/>
            <person name="Bills G."/>
            <person name="Bluhm B."/>
            <person name="Cannon C."/>
            <person name="Castanera R."/>
            <person name="Culley D."/>
            <person name="Daum C."/>
            <person name="Ezra D."/>
            <person name="Gonzalez J."/>
            <person name="Henrissat B."/>
            <person name="Kuo A."/>
            <person name="Liang C."/>
            <person name="Lipzen A."/>
            <person name="Lutzoni F."/>
            <person name="Magnuson J."/>
            <person name="Mondo S."/>
            <person name="Nolan M."/>
            <person name="Ohm R."/>
            <person name="Pangilinan J."/>
            <person name="Park H.-J."/>
            <person name="Ramirez L."/>
            <person name="Alfaro M."/>
            <person name="Sun H."/>
            <person name="Tritt A."/>
            <person name="Yoshinaga Y."/>
            <person name="Zwiers L.-H."/>
            <person name="Turgeon B."/>
            <person name="Goodwin S."/>
            <person name="Spatafora J."/>
            <person name="Crous P."/>
            <person name="Grigoriev I."/>
        </authorList>
    </citation>
    <scope>NUCLEOTIDE SEQUENCE</scope>
    <source>
        <strain evidence="2">CBS 121739</strain>
    </source>
</reference>
<evidence type="ECO:0000313" key="3">
    <source>
        <dbReference type="Proteomes" id="UP000799437"/>
    </source>
</evidence>
<dbReference type="GeneID" id="54484319"/>
<dbReference type="RefSeq" id="XP_033604341.1">
    <property type="nucleotide sequence ID" value="XM_033743265.1"/>
</dbReference>
<feature type="signal peptide" evidence="1">
    <location>
        <begin position="1"/>
        <end position="18"/>
    </location>
</feature>
<evidence type="ECO:0008006" key="4">
    <source>
        <dbReference type="Google" id="ProtNLM"/>
    </source>
</evidence>
<dbReference type="EMBL" id="ML996566">
    <property type="protein sequence ID" value="KAF2761890.1"/>
    <property type="molecule type" value="Genomic_DNA"/>
</dbReference>
<gene>
    <name evidence="2" type="ORF">EJ05DRAFT_472847</name>
</gene>
<evidence type="ECO:0000313" key="2">
    <source>
        <dbReference type="EMBL" id="KAF2761890.1"/>
    </source>
</evidence>
<evidence type="ECO:0000256" key="1">
    <source>
        <dbReference type="SAM" id="SignalP"/>
    </source>
</evidence>
<protein>
    <recommendedName>
        <fullName evidence="4">Secreted protein</fullName>
    </recommendedName>
</protein>
<dbReference type="AlphaFoldDB" id="A0A6A6WIH8"/>